<protein>
    <recommendedName>
        <fullName evidence="4">Secreted protein</fullName>
    </recommendedName>
</protein>
<gene>
    <name evidence="2" type="ORF">F5050DRAFT_1813535</name>
</gene>
<keyword evidence="1" id="KW-0732">Signal</keyword>
<evidence type="ECO:0000313" key="2">
    <source>
        <dbReference type="EMBL" id="KAJ3990744.1"/>
    </source>
</evidence>
<name>A0ABQ8PWF3_9AGAR</name>
<reference evidence="2" key="1">
    <citation type="submission" date="2022-08" db="EMBL/GenBank/DDBJ databases">
        <authorList>
            <consortium name="DOE Joint Genome Institute"/>
            <person name="Min B."/>
            <person name="Riley R."/>
            <person name="Sierra-Patev S."/>
            <person name="Naranjo-Ortiz M."/>
            <person name="Looney B."/>
            <person name="Konkel Z."/>
            <person name="Slot J.C."/>
            <person name="Sakamoto Y."/>
            <person name="Steenwyk J.L."/>
            <person name="Rokas A."/>
            <person name="Carro J."/>
            <person name="Camarero S."/>
            <person name="Ferreira P."/>
            <person name="Molpeceres G."/>
            <person name="Ruiz-Duenas F.J."/>
            <person name="Serrano A."/>
            <person name="Henrissat B."/>
            <person name="Drula E."/>
            <person name="Hughes K.W."/>
            <person name="Mata J.L."/>
            <person name="Ishikawa N.K."/>
            <person name="Vargas-Isla R."/>
            <person name="Ushijima S."/>
            <person name="Smith C.A."/>
            <person name="Ahrendt S."/>
            <person name="Andreopoulos W."/>
            <person name="He G."/>
            <person name="Labutti K."/>
            <person name="Lipzen A."/>
            <person name="Ng V."/>
            <person name="Sandor L."/>
            <person name="Barry K."/>
            <person name="Martinez A.T."/>
            <person name="Xiao Y."/>
            <person name="Gibbons J.G."/>
            <person name="Terashima K."/>
            <person name="Hibbett D.S."/>
            <person name="Grigoriev I.V."/>
        </authorList>
    </citation>
    <scope>NUCLEOTIDE SEQUENCE</scope>
    <source>
        <strain evidence="2">TFB10827</strain>
    </source>
</reference>
<accession>A0ABQ8PWF3</accession>
<comment type="caution">
    <text evidence="2">The sequence shown here is derived from an EMBL/GenBank/DDBJ whole genome shotgun (WGS) entry which is preliminary data.</text>
</comment>
<proteinExistence type="predicted"/>
<dbReference type="Proteomes" id="UP001163828">
    <property type="component" value="Unassembled WGS sequence"/>
</dbReference>
<organism evidence="2 3">
    <name type="scientific">Lentinula boryana</name>
    <dbReference type="NCBI Taxonomy" id="40481"/>
    <lineage>
        <taxon>Eukaryota</taxon>
        <taxon>Fungi</taxon>
        <taxon>Dikarya</taxon>
        <taxon>Basidiomycota</taxon>
        <taxon>Agaricomycotina</taxon>
        <taxon>Agaricomycetes</taxon>
        <taxon>Agaricomycetidae</taxon>
        <taxon>Agaricales</taxon>
        <taxon>Marasmiineae</taxon>
        <taxon>Omphalotaceae</taxon>
        <taxon>Lentinula</taxon>
    </lineage>
</organism>
<feature type="chain" id="PRO_5045084722" description="Secreted protein" evidence="1">
    <location>
        <begin position="29"/>
        <end position="196"/>
    </location>
</feature>
<evidence type="ECO:0000313" key="3">
    <source>
        <dbReference type="Proteomes" id="UP001163828"/>
    </source>
</evidence>
<evidence type="ECO:0000256" key="1">
    <source>
        <dbReference type="SAM" id="SignalP"/>
    </source>
</evidence>
<evidence type="ECO:0008006" key="4">
    <source>
        <dbReference type="Google" id="ProtNLM"/>
    </source>
</evidence>
<dbReference type="EMBL" id="MU791546">
    <property type="protein sequence ID" value="KAJ3990744.1"/>
    <property type="molecule type" value="Genomic_DNA"/>
</dbReference>
<keyword evidence="3" id="KW-1185">Reference proteome</keyword>
<feature type="signal peptide" evidence="1">
    <location>
        <begin position="1"/>
        <end position="28"/>
    </location>
</feature>
<sequence length="196" mass="21664">MTVFNPRFTLLAALLTLIAISLNPSVEAAAINDRRSEVSSSASETQHKTSLSLIFQMSRLISIVDVTSSGTTARSSSKAKMPMSTFIAVMAITLKSSSKATMTISMDATTITTTITITIDHDHRRAHRSRSFRPHPRGLEAMQKRTCQATPGYIDITRDWLLWLTIRPLMSNVSTSVPPNILRNIPVEVRRQNAIP</sequence>